<reference evidence="2" key="1">
    <citation type="journal article" date="2020" name="mSystems">
        <title>Genome- and Community-Level Interaction Insights into Carbon Utilization and Element Cycling Functions of Hydrothermarchaeota in Hydrothermal Sediment.</title>
        <authorList>
            <person name="Zhou Z."/>
            <person name="Liu Y."/>
            <person name="Xu W."/>
            <person name="Pan J."/>
            <person name="Luo Z.H."/>
            <person name="Li M."/>
        </authorList>
    </citation>
    <scope>NUCLEOTIDE SEQUENCE [LARGE SCALE GENOMIC DNA]</scope>
    <source>
        <strain evidence="2">HyVt-517</strain>
    </source>
</reference>
<proteinExistence type="predicted"/>
<dbReference type="EMBL" id="DRNS01000061">
    <property type="protein sequence ID" value="HHH14230.1"/>
    <property type="molecule type" value="Genomic_DNA"/>
</dbReference>
<evidence type="ECO:0000313" key="2">
    <source>
        <dbReference type="EMBL" id="HHH14230.1"/>
    </source>
</evidence>
<dbReference type="SUPFAM" id="SSF64182">
    <property type="entry name" value="DHH phosphoesterases"/>
    <property type="match status" value="1"/>
</dbReference>
<dbReference type="Pfam" id="PF01368">
    <property type="entry name" value="DHH"/>
    <property type="match status" value="1"/>
</dbReference>
<dbReference type="PANTHER" id="PTHR47618:SF1">
    <property type="entry name" value="BIFUNCTIONAL OLIGORIBONUCLEASE AND PAP PHOSPHATASE NRNA"/>
    <property type="match status" value="1"/>
</dbReference>
<dbReference type="AlphaFoldDB" id="A0A7V5J1D3"/>
<comment type="caution">
    <text evidence="2">The sequence shown here is derived from an EMBL/GenBank/DDBJ whole genome shotgun (WGS) entry which is preliminary data.</text>
</comment>
<sequence>MKKNADKLLKKTKEQFDSLLKKSKRVVITSHINPDSDSISSVLVTYNYIKQKFPKLPVYIYYTGDYLKSWEYFPSYKKVKYVEDIADKLKSNDTLILVDVQDLDRVSFKPEDIDKLNLISICFDHHYGKTTHNWDLLLTRPRISYTSNAHLLYDLLYKDNKEVSLNKEMSELVYTGMFTDTGGFRFLNGSKDAITLKVATDLLEQADIYPDKILSIVYKNSLSSLHILSNLLQRLHIEESFGDWPKFAFSYLTKEDARGYDEREVSAATFLFKGFLKTLDDCVWGFYVRPFKDLGWRVSFRSYPSGINVGAAARLVGGNGHDLASGALIQKPELQEPQEVLDYVKSLLLKGKPIKV</sequence>
<accession>A0A7V5J1D3</accession>
<name>A0A7V5J1D3_UNCKA</name>
<gene>
    <name evidence="2" type="ORF">ENJ78_00800</name>
</gene>
<evidence type="ECO:0000259" key="1">
    <source>
        <dbReference type="Pfam" id="PF01368"/>
    </source>
</evidence>
<dbReference type="InterPro" id="IPR001667">
    <property type="entry name" value="DDH_dom"/>
</dbReference>
<dbReference type="Gene3D" id="3.10.310.30">
    <property type="match status" value="1"/>
</dbReference>
<organism evidence="2">
    <name type="scientific">candidate division WWE3 bacterium</name>
    <dbReference type="NCBI Taxonomy" id="2053526"/>
    <lineage>
        <taxon>Bacteria</taxon>
        <taxon>Katanobacteria</taxon>
    </lineage>
</organism>
<feature type="domain" description="DDH" evidence="1">
    <location>
        <begin position="25"/>
        <end position="177"/>
    </location>
</feature>
<dbReference type="InterPro" id="IPR051319">
    <property type="entry name" value="Oligoribo/pAp-PDE_c-di-AMP_PDE"/>
</dbReference>
<dbReference type="Proteomes" id="UP000886106">
    <property type="component" value="Unassembled WGS sequence"/>
</dbReference>
<dbReference type="Gene3D" id="3.90.1640.10">
    <property type="entry name" value="inorganic pyrophosphatase (n-terminal core)"/>
    <property type="match status" value="1"/>
</dbReference>
<dbReference type="InterPro" id="IPR038763">
    <property type="entry name" value="DHH_sf"/>
</dbReference>
<dbReference type="PANTHER" id="PTHR47618">
    <property type="entry name" value="BIFUNCTIONAL OLIGORIBONUCLEASE AND PAP PHOSPHATASE NRNA"/>
    <property type="match status" value="1"/>
</dbReference>
<protein>
    <recommendedName>
        <fullName evidence="1">DDH domain-containing protein</fullName>
    </recommendedName>
</protein>